<sequence length="77" mass="8891">LSSDCNLVLYTKNKSLWSTQTTNKGTECILRLQEDGNLVLYSYNKEVIWASGTYCKYNNCYENAHLVLQNNCNLVLY</sequence>
<proteinExistence type="predicted"/>
<evidence type="ECO:0000313" key="2">
    <source>
        <dbReference type="EMBL" id="EFJ36765.1"/>
    </source>
</evidence>
<dbReference type="InParanoid" id="D8QRD9"/>
<feature type="non-terminal residue" evidence="2">
    <location>
        <position position="77"/>
    </location>
</feature>
<dbReference type="Gene3D" id="2.90.10.10">
    <property type="entry name" value="Bulb-type lectin domain"/>
    <property type="match status" value="2"/>
</dbReference>
<dbReference type="InterPro" id="IPR036426">
    <property type="entry name" value="Bulb-type_lectin_dom_sf"/>
</dbReference>
<dbReference type="InterPro" id="IPR001480">
    <property type="entry name" value="Bulb-type_lectin_dom"/>
</dbReference>
<protein>
    <recommendedName>
        <fullName evidence="1">Bulb-type lectin domain-containing protein</fullName>
    </recommendedName>
</protein>
<feature type="non-terminal residue" evidence="2">
    <location>
        <position position="1"/>
    </location>
</feature>
<dbReference type="AlphaFoldDB" id="D8QRD9"/>
<evidence type="ECO:0000259" key="1">
    <source>
        <dbReference type="PROSITE" id="PS50927"/>
    </source>
</evidence>
<name>D8QRD9_SELML</name>
<feature type="domain" description="Bulb-type lectin" evidence="1">
    <location>
        <begin position="1"/>
        <end position="77"/>
    </location>
</feature>
<reference evidence="2 3" key="1">
    <citation type="journal article" date="2011" name="Science">
        <title>The Selaginella genome identifies genetic changes associated with the evolution of vascular plants.</title>
        <authorList>
            <person name="Banks J.A."/>
            <person name="Nishiyama T."/>
            <person name="Hasebe M."/>
            <person name="Bowman J.L."/>
            <person name="Gribskov M."/>
            <person name="dePamphilis C."/>
            <person name="Albert V.A."/>
            <person name="Aono N."/>
            <person name="Aoyama T."/>
            <person name="Ambrose B.A."/>
            <person name="Ashton N.W."/>
            <person name="Axtell M.J."/>
            <person name="Barker E."/>
            <person name="Barker M.S."/>
            <person name="Bennetzen J.L."/>
            <person name="Bonawitz N.D."/>
            <person name="Chapple C."/>
            <person name="Cheng C."/>
            <person name="Correa L.G."/>
            <person name="Dacre M."/>
            <person name="DeBarry J."/>
            <person name="Dreyer I."/>
            <person name="Elias M."/>
            <person name="Engstrom E.M."/>
            <person name="Estelle M."/>
            <person name="Feng L."/>
            <person name="Finet C."/>
            <person name="Floyd S.K."/>
            <person name="Frommer W.B."/>
            <person name="Fujita T."/>
            <person name="Gramzow L."/>
            <person name="Gutensohn M."/>
            <person name="Harholt J."/>
            <person name="Hattori M."/>
            <person name="Heyl A."/>
            <person name="Hirai T."/>
            <person name="Hiwatashi Y."/>
            <person name="Ishikawa M."/>
            <person name="Iwata M."/>
            <person name="Karol K.G."/>
            <person name="Koehler B."/>
            <person name="Kolukisaoglu U."/>
            <person name="Kubo M."/>
            <person name="Kurata T."/>
            <person name="Lalonde S."/>
            <person name="Li K."/>
            <person name="Li Y."/>
            <person name="Litt A."/>
            <person name="Lyons E."/>
            <person name="Manning G."/>
            <person name="Maruyama T."/>
            <person name="Michael T.P."/>
            <person name="Mikami K."/>
            <person name="Miyazaki S."/>
            <person name="Morinaga S."/>
            <person name="Murata T."/>
            <person name="Mueller-Roeber B."/>
            <person name="Nelson D.R."/>
            <person name="Obara M."/>
            <person name="Oguri Y."/>
            <person name="Olmstead R.G."/>
            <person name="Onodera N."/>
            <person name="Petersen B.L."/>
            <person name="Pils B."/>
            <person name="Prigge M."/>
            <person name="Rensing S.A."/>
            <person name="Riano-Pachon D.M."/>
            <person name="Roberts A.W."/>
            <person name="Sato Y."/>
            <person name="Scheller H.V."/>
            <person name="Schulz B."/>
            <person name="Schulz C."/>
            <person name="Shakirov E.V."/>
            <person name="Shibagaki N."/>
            <person name="Shinohara N."/>
            <person name="Shippen D.E."/>
            <person name="Soerensen I."/>
            <person name="Sotooka R."/>
            <person name="Sugimoto N."/>
            <person name="Sugita M."/>
            <person name="Sumikawa N."/>
            <person name="Tanurdzic M."/>
            <person name="Theissen G."/>
            <person name="Ulvskov P."/>
            <person name="Wakazuki S."/>
            <person name="Weng J.K."/>
            <person name="Willats W.W."/>
            <person name="Wipf D."/>
            <person name="Wolf P.G."/>
            <person name="Yang L."/>
            <person name="Zimmer A.D."/>
            <person name="Zhu Q."/>
            <person name="Mitros T."/>
            <person name="Hellsten U."/>
            <person name="Loque D."/>
            <person name="Otillar R."/>
            <person name="Salamov A."/>
            <person name="Schmutz J."/>
            <person name="Shapiro H."/>
            <person name="Lindquist E."/>
            <person name="Lucas S."/>
            <person name="Rokhsar D."/>
            <person name="Grigoriev I.V."/>
        </authorList>
    </citation>
    <scope>NUCLEOTIDE SEQUENCE [LARGE SCALE GENOMIC DNA]</scope>
</reference>
<dbReference type="PROSITE" id="PS50927">
    <property type="entry name" value="BULB_LECTIN"/>
    <property type="match status" value="1"/>
</dbReference>
<keyword evidence="3" id="KW-1185">Reference proteome</keyword>
<dbReference type="Gramene" id="EFJ36765">
    <property type="protein sequence ID" value="EFJ36765"/>
    <property type="gene ID" value="SELMODRAFT_29052"/>
</dbReference>
<dbReference type="HOGENOM" id="CLU_164480_0_1_1"/>
<organism evidence="3">
    <name type="scientific">Selaginella moellendorffii</name>
    <name type="common">Spikemoss</name>
    <dbReference type="NCBI Taxonomy" id="88036"/>
    <lineage>
        <taxon>Eukaryota</taxon>
        <taxon>Viridiplantae</taxon>
        <taxon>Streptophyta</taxon>
        <taxon>Embryophyta</taxon>
        <taxon>Tracheophyta</taxon>
        <taxon>Lycopodiopsida</taxon>
        <taxon>Selaginellales</taxon>
        <taxon>Selaginellaceae</taxon>
        <taxon>Selaginella</taxon>
    </lineage>
</organism>
<dbReference type="KEGG" id="smo:SELMODRAFT_29052"/>
<accession>D8QRD9</accession>
<dbReference type="EMBL" id="GL377566">
    <property type="protein sequence ID" value="EFJ36765.1"/>
    <property type="molecule type" value="Genomic_DNA"/>
</dbReference>
<dbReference type="Proteomes" id="UP000001514">
    <property type="component" value="Unassembled WGS sequence"/>
</dbReference>
<evidence type="ECO:0000313" key="3">
    <source>
        <dbReference type="Proteomes" id="UP000001514"/>
    </source>
</evidence>
<dbReference type="SUPFAM" id="SSF51110">
    <property type="entry name" value="alpha-D-mannose-specific plant lectins"/>
    <property type="match status" value="1"/>
</dbReference>
<gene>
    <name evidence="2" type="ORF">SELMODRAFT_29052</name>
</gene>